<proteinExistence type="predicted"/>
<evidence type="ECO:0000256" key="2">
    <source>
        <dbReference type="ARBA" id="ARBA00022840"/>
    </source>
</evidence>
<feature type="compositionally biased region" description="Low complexity" evidence="4">
    <location>
        <begin position="460"/>
        <end position="476"/>
    </location>
</feature>
<dbReference type="InterPro" id="IPR013126">
    <property type="entry name" value="Hsp_70_fam"/>
</dbReference>
<dbReference type="SUPFAM" id="SSF53067">
    <property type="entry name" value="Actin-like ATPase domain"/>
    <property type="match status" value="2"/>
</dbReference>
<reference evidence="6 7" key="1">
    <citation type="journal article" date="2014" name="Int. J. Syst. Evol. Microbiol.">
        <title>Nocardia vulneris sp. nov., isolated from wounds of human patients in North America.</title>
        <authorList>
            <person name="Lasker B.A."/>
            <person name="Bell M."/>
            <person name="Klenk H.P."/>
            <person name="Sproer C."/>
            <person name="Schumann C."/>
            <person name="Schumann P."/>
            <person name="Brown J.M."/>
        </authorList>
    </citation>
    <scope>NUCLEOTIDE SEQUENCE [LARGE SCALE GENOMIC DNA]</scope>
    <source>
        <strain evidence="6 7">W9851</strain>
    </source>
</reference>
<comment type="caution">
    <text evidence="6">The sequence shown here is derived from an EMBL/GenBank/DDBJ whole genome shotgun (WGS) entry which is preliminary data.</text>
</comment>
<feature type="compositionally biased region" description="Pro residues" evidence="4">
    <location>
        <begin position="519"/>
        <end position="544"/>
    </location>
</feature>
<evidence type="ECO:0000256" key="4">
    <source>
        <dbReference type="SAM" id="MobiDB-lite"/>
    </source>
</evidence>
<dbReference type="Gene3D" id="3.30.420.40">
    <property type="match status" value="2"/>
</dbReference>
<evidence type="ECO:0000256" key="5">
    <source>
        <dbReference type="SAM" id="Phobius"/>
    </source>
</evidence>
<dbReference type="RefSeq" id="WP_043670483.1">
    <property type="nucleotide sequence ID" value="NZ_BDCI01000006.1"/>
</dbReference>
<keyword evidence="3" id="KW-0143">Chaperone</keyword>
<dbReference type="PANTHER" id="PTHR42749">
    <property type="entry name" value="CELL SHAPE-DETERMINING PROTEIN MREB"/>
    <property type="match status" value="1"/>
</dbReference>
<keyword evidence="5" id="KW-1133">Transmembrane helix</keyword>
<keyword evidence="5" id="KW-0812">Transmembrane</keyword>
<evidence type="ECO:0000313" key="6">
    <source>
        <dbReference type="EMBL" id="KIA64051.1"/>
    </source>
</evidence>
<dbReference type="Pfam" id="PF00012">
    <property type="entry name" value="HSP70"/>
    <property type="match status" value="1"/>
</dbReference>
<dbReference type="Proteomes" id="UP000031364">
    <property type="component" value="Unassembled WGS sequence"/>
</dbReference>
<organism evidence="6 7">
    <name type="scientific">Nocardia vulneris</name>
    <dbReference type="NCBI Taxonomy" id="1141657"/>
    <lineage>
        <taxon>Bacteria</taxon>
        <taxon>Bacillati</taxon>
        <taxon>Actinomycetota</taxon>
        <taxon>Actinomycetes</taxon>
        <taxon>Mycobacteriales</taxon>
        <taxon>Nocardiaceae</taxon>
        <taxon>Nocardia</taxon>
    </lineage>
</organism>
<evidence type="ECO:0000313" key="7">
    <source>
        <dbReference type="Proteomes" id="UP000031364"/>
    </source>
</evidence>
<gene>
    <name evidence="6" type="ORF">FG87_15420</name>
</gene>
<dbReference type="Gene3D" id="3.90.640.10">
    <property type="entry name" value="Actin, Chain A, domain 4"/>
    <property type="match status" value="1"/>
</dbReference>
<evidence type="ECO:0000256" key="3">
    <source>
        <dbReference type="ARBA" id="ARBA00023186"/>
    </source>
</evidence>
<evidence type="ECO:0000256" key="1">
    <source>
        <dbReference type="ARBA" id="ARBA00022741"/>
    </source>
</evidence>
<dbReference type="PANTHER" id="PTHR42749:SF1">
    <property type="entry name" value="CELL SHAPE-DETERMINING PROTEIN MREB"/>
    <property type="match status" value="1"/>
</dbReference>
<accession>A0ABR4ZFI8</accession>
<dbReference type="InterPro" id="IPR043129">
    <property type="entry name" value="ATPase_NBD"/>
</dbReference>
<dbReference type="EMBL" id="JNFP01000016">
    <property type="protein sequence ID" value="KIA64051.1"/>
    <property type="molecule type" value="Genomic_DNA"/>
</dbReference>
<keyword evidence="1" id="KW-0547">Nucleotide-binding</keyword>
<feature type="transmembrane region" description="Helical" evidence="5">
    <location>
        <begin position="406"/>
        <end position="426"/>
    </location>
</feature>
<sequence>MTQRVALGITVGASNSVAVAAAGEDSYSVCTRSSVLRLSAGAPPTLGATAPGEGRHSREVLLEGFLARVGDPVDMLAEDGTPHSAADLVATAVTCLMDELATGSREPGSTVACHPAWWSAHTVDIQRAAFDRSGLREVTLVPEPIAALRWLTAAHGPRTDGPVVVYDLGATGLTVSVLRTGDHAGLLGTPLRSTDIAGAEFDLLTMRYVLANVTDANDLDPFDPAVERELATLRERCRTAKEELSINTATVVRVRLNPADPHSSNVRLVRGELEDLLRAPLLRSTDLVRDAVHRAGLTIGDIGGVLLTGGGGAIPLVAELISSEFGLPVLAAPAPAQTSARGAALLAADLADAAARVPAAPPASIGSDTEELPTVALSATPAVAAASATPPLPTAAAAPRSGKRRLAVVAGAVVVLGLLATGTVAIGTGIQSNPASTNTSTPARAGEIAATVGAPPGDPTDPNAPVAVADPASPTANRPKTEAGQPGTPAATTVAVVNSQPAAGQPAAPPAEPGAAQPAPQPQPAPAPAPAPGPGPQPQPPTAPTVPSLPTGVLNDTVDQVGGTVGTVLRAPGQILGGNGG</sequence>
<keyword evidence="5" id="KW-0472">Membrane</keyword>
<evidence type="ECO:0008006" key="8">
    <source>
        <dbReference type="Google" id="ProtNLM"/>
    </source>
</evidence>
<name>A0ABR4ZFI8_9NOCA</name>
<feature type="region of interest" description="Disordered" evidence="4">
    <location>
        <begin position="449"/>
        <end position="559"/>
    </location>
</feature>
<protein>
    <recommendedName>
        <fullName evidence="8">Molecular chaperone</fullName>
    </recommendedName>
</protein>
<keyword evidence="2" id="KW-0067">ATP-binding</keyword>
<keyword evidence="7" id="KW-1185">Reference proteome</keyword>